<dbReference type="Proteomes" id="UP000244005">
    <property type="component" value="Unassembled WGS sequence"/>
</dbReference>
<dbReference type="Gramene" id="Mp2g13880.1">
    <property type="protein sequence ID" value="Mp2g13880.1.cds"/>
    <property type="gene ID" value="Mp2g13880"/>
</dbReference>
<dbReference type="InterPro" id="IPR010036">
    <property type="entry name" value="MDP_1_eu_arc"/>
</dbReference>
<dbReference type="Gene3D" id="3.40.50.1000">
    <property type="entry name" value="HAD superfamily/HAD-like"/>
    <property type="match status" value="1"/>
</dbReference>
<evidence type="ECO:0000313" key="2">
    <source>
        <dbReference type="Proteomes" id="UP000244005"/>
    </source>
</evidence>
<name>A0A2R6X1H4_MARPO</name>
<protein>
    <submittedName>
        <fullName evidence="1">Uncharacterized protein</fullName>
    </submittedName>
</protein>
<sequence>MSWKLSQLTPNDNLVLHPQAKGIQALKSKGVSMAIASQSPTADIARTFLSKQDILSNFPVMEIYSSWSHKTDRFQKFHQKTDVPYNSILLLED</sequence>
<dbReference type="AlphaFoldDB" id="A0A2R6X1H4"/>
<keyword evidence="2" id="KW-1185">Reference proteome</keyword>
<dbReference type="PANTHER" id="PTHR17901:SF14">
    <property type="entry name" value="MAGNESIUM-DEPENDENT PHOSPHATASE 1"/>
    <property type="match status" value="1"/>
</dbReference>
<reference evidence="2" key="1">
    <citation type="journal article" date="2017" name="Cell">
        <title>Insights into land plant evolution garnered from the Marchantia polymorpha genome.</title>
        <authorList>
            <person name="Bowman J.L."/>
            <person name="Kohchi T."/>
            <person name="Yamato K.T."/>
            <person name="Jenkins J."/>
            <person name="Shu S."/>
            <person name="Ishizaki K."/>
            <person name="Yamaoka S."/>
            <person name="Nishihama R."/>
            <person name="Nakamura Y."/>
            <person name="Berger F."/>
            <person name="Adam C."/>
            <person name="Aki S.S."/>
            <person name="Althoff F."/>
            <person name="Araki T."/>
            <person name="Arteaga-Vazquez M.A."/>
            <person name="Balasubrmanian S."/>
            <person name="Barry K."/>
            <person name="Bauer D."/>
            <person name="Boehm C.R."/>
            <person name="Briginshaw L."/>
            <person name="Caballero-Perez J."/>
            <person name="Catarino B."/>
            <person name="Chen F."/>
            <person name="Chiyoda S."/>
            <person name="Chovatia M."/>
            <person name="Davies K.M."/>
            <person name="Delmans M."/>
            <person name="Demura T."/>
            <person name="Dierschke T."/>
            <person name="Dolan L."/>
            <person name="Dorantes-Acosta A.E."/>
            <person name="Eklund D.M."/>
            <person name="Florent S.N."/>
            <person name="Flores-Sandoval E."/>
            <person name="Fujiyama A."/>
            <person name="Fukuzawa H."/>
            <person name="Galik B."/>
            <person name="Grimanelli D."/>
            <person name="Grimwood J."/>
            <person name="Grossniklaus U."/>
            <person name="Hamada T."/>
            <person name="Haseloff J."/>
            <person name="Hetherington A.J."/>
            <person name="Higo A."/>
            <person name="Hirakawa Y."/>
            <person name="Hundley H.N."/>
            <person name="Ikeda Y."/>
            <person name="Inoue K."/>
            <person name="Inoue S.I."/>
            <person name="Ishida S."/>
            <person name="Jia Q."/>
            <person name="Kakita M."/>
            <person name="Kanazawa T."/>
            <person name="Kawai Y."/>
            <person name="Kawashima T."/>
            <person name="Kennedy M."/>
            <person name="Kinose K."/>
            <person name="Kinoshita T."/>
            <person name="Kohara Y."/>
            <person name="Koide E."/>
            <person name="Komatsu K."/>
            <person name="Kopischke S."/>
            <person name="Kubo M."/>
            <person name="Kyozuka J."/>
            <person name="Lagercrantz U."/>
            <person name="Lin S.S."/>
            <person name="Lindquist E."/>
            <person name="Lipzen A.M."/>
            <person name="Lu C.W."/>
            <person name="De Luna E."/>
            <person name="Martienssen R.A."/>
            <person name="Minamino N."/>
            <person name="Mizutani M."/>
            <person name="Mizutani M."/>
            <person name="Mochizuki N."/>
            <person name="Monte I."/>
            <person name="Mosher R."/>
            <person name="Nagasaki H."/>
            <person name="Nakagami H."/>
            <person name="Naramoto S."/>
            <person name="Nishitani K."/>
            <person name="Ohtani M."/>
            <person name="Okamoto T."/>
            <person name="Okumura M."/>
            <person name="Phillips J."/>
            <person name="Pollak B."/>
            <person name="Reinders A."/>
            <person name="Rovekamp M."/>
            <person name="Sano R."/>
            <person name="Sawa S."/>
            <person name="Schmid M.W."/>
            <person name="Shirakawa M."/>
            <person name="Solano R."/>
            <person name="Spunde A."/>
            <person name="Suetsugu N."/>
            <person name="Sugano S."/>
            <person name="Sugiyama A."/>
            <person name="Sun R."/>
            <person name="Suzuki Y."/>
            <person name="Takenaka M."/>
            <person name="Takezawa D."/>
            <person name="Tomogane H."/>
            <person name="Tsuzuki M."/>
            <person name="Ueda T."/>
            <person name="Umeda M."/>
            <person name="Ward J.M."/>
            <person name="Watanabe Y."/>
            <person name="Yazaki K."/>
            <person name="Yokoyama R."/>
            <person name="Yoshitake Y."/>
            <person name="Yotsui I."/>
            <person name="Zachgo S."/>
            <person name="Schmutz J."/>
        </authorList>
    </citation>
    <scope>NUCLEOTIDE SEQUENCE [LARGE SCALE GENOMIC DNA]</scope>
    <source>
        <strain evidence="2">Tak-1</strain>
    </source>
</reference>
<dbReference type="OrthoDB" id="2865258at2759"/>
<dbReference type="GO" id="GO:0003993">
    <property type="term" value="F:acid phosphatase activity"/>
    <property type="evidence" value="ECO:0000318"/>
    <property type="project" value="GO_Central"/>
</dbReference>
<evidence type="ECO:0000313" key="1">
    <source>
        <dbReference type="EMBL" id="PTQ39955.1"/>
    </source>
</evidence>
<dbReference type="InterPro" id="IPR036412">
    <property type="entry name" value="HAD-like_sf"/>
</dbReference>
<proteinExistence type="predicted"/>
<dbReference type="Pfam" id="PF12689">
    <property type="entry name" value="Acid_PPase"/>
    <property type="match status" value="1"/>
</dbReference>
<dbReference type="EMBL" id="KZ772714">
    <property type="protein sequence ID" value="PTQ39955.1"/>
    <property type="molecule type" value="Genomic_DNA"/>
</dbReference>
<dbReference type="PANTHER" id="PTHR17901">
    <property type="entry name" value="MAGNESIUM-DEPENDENT PHOSPHATASE 1 MDP1"/>
    <property type="match status" value="1"/>
</dbReference>
<dbReference type="SUPFAM" id="SSF56784">
    <property type="entry name" value="HAD-like"/>
    <property type="match status" value="1"/>
</dbReference>
<dbReference type="InterPro" id="IPR023214">
    <property type="entry name" value="HAD_sf"/>
</dbReference>
<organism evidence="1 2">
    <name type="scientific">Marchantia polymorpha</name>
    <name type="common">Common liverwort</name>
    <name type="synonym">Marchantia aquatica</name>
    <dbReference type="NCBI Taxonomy" id="3197"/>
    <lineage>
        <taxon>Eukaryota</taxon>
        <taxon>Viridiplantae</taxon>
        <taxon>Streptophyta</taxon>
        <taxon>Embryophyta</taxon>
        <taxon>Marchantiophyta</taxon>
        <taxon>Marchantiopsida</taxon>
        <taxon>Marchantiidae</taxon>
        <taxon>Marchantiales</taxon>
        <taxon>Marchantiaceae</taxon>
        <taxon>Marchantia</taxon>
    </lineage>
</organism>
<accession>A0A2R6X1H4</accession>
<gene>
    <name evidence="1" type="ORF">MARPO_0042s0017</name>
</gene>